<dbReference type="PANTHER" id="PTHR23416:SF23">
    <property type="entry name" value="ACETYLTRANSFERASE C18B11.09C-RELATED"/>
    <property type="match status" value="1"/>
</dbReference>
<protein>
    <submittedName>
        <fullName evidence="3">DapH/DapD/GlmU-related protein</fullName>
    </submittedName>
</protein>
<gene>
    <name evidence="3" type="ORF">ACFO0N_12400</name>
</gene>
<sequence length="164" mass="17410">MTDTSGHSARIDDSARIVDSDVGRSTIREFVTVHDSTVGDDCEIYERTSLKKCRIGDDVVVNAGGFLENVDVEDEVQVGPNCSVVGVTHELSESGMKHHDDVFETILLREGSFVGAGSVLTPGVEIGVDSVVAAGAVVTADVGDRKLVLGSAPNQRVVDLQEWV</sequence>
<reference evidence="3 4" key="1">
    <citation type="journal article" date="2019" name="Int. J. Syst. Evol. Microbiol.">
        <title>The Global Catalogue of Microorganisms (GCM) 10K type strain sequencing project: providing services to taxonomists for standard genome sequencing and annotation.</title>
        <authorList>
            <consortium name="The Broad Institute Genomics Platform"/>
            <consortium name="The Broad Institute Genome Sequencing Center for Infectious Disease"/>
            <person name="Wu L."/>
            <person name="Ma J."/>
        </authorList>
    </citation>
    <scope>NUCLEOTIDE SEQUENCE [LARGE SCALE GENOMIC DNA]</scope>
    <source>
        <strain evidence="3 4">CGMCC 1.12553</strain>
    </source>
</reference>
<evidence type="ECO:0000313" key="3">
    <source>
        <dbReference type="EMBL" id="MFC4358743.1"/>
    </source>
</evidence>
<keyword evidence="4" id="KW-1185">Reference proteome</keyword>
<keyword evidence="2" id="KW-0808">Transferase</keyword>
<dbReference type="InterPro" id="IPR001451">
    <property type="entry name" value="Hexapep"/>
</dbReference>
<proteinExistence type="inferred from homology"/>
<organism evidence="3 4">
    <name type="scientific">Halobium salinum</name>
    <dbReference type="NCBI Taxonomy" id="1364940"/>
    <lineage>
        <taxon>Archaea</taxon>
        <taxon>Methanobacteriati</taxon>
        <taxon>Methanobacteriota</taxon>
        <taxon>Stenosarchaea group</taxon>
        <taxon>Halobacteria</taxon>
        <taxon>Halobacteriales</taxon>
        <taxon>Haloferacaceae</taxon>
        <taxon>Halobium</taxon>
    </lineage>
</organism>
<dbReference type="InterPro" id="IPR051159">
    <property type="entry name" value="Hexapeptide_acetyltransf"/>
</dbReference>
<dbReference type="InterPro" id="IPR011004">
    <property type="entry name" value="Trimer_LpxA-like_sf"/>
</dbReference>
<evidence type="ECO:0000313" key="4">
    <source>
        <dbReference type="Proteomes" id="UP001595921"/>
    </source>
</evidence>
<dbReference type="GO" id="GO:0016740">
    <property type="term" value="F:transferase activity"/>
    <property type="evidence" value="ECO:0007669"/>
    <property type="project" value="UniProtKB-KW"/>
</dbReference>
<dbReference type="InterPro" id="IPR018357">
    <property type="entry name" value="Hexapep_transf_CS"/>
</dbReference>
<dbReference type="Proteomes" id="UP001595921">
    <property type="component" value="Unassembled WGS sequence"/>
</dbReference>
<evidence type="ECO:0000256" key="2">
    <source>
        <dbReference type="ARBA" id="ARBA00022679"/>
    </source>
</evidence>
<dbReference type="PROSITE" id="PS00101">
    <property type="entry name" value="HEXAPEP_TRANSFERASES"/>
    <property type="match status" value="1"/>
</dbReference>
<comment type="caution">
    <text evidence="3">The sequence shown here is derived from an EMBL/GenBank/DDBJ whole genome shotgun (WGS) entry which is preliminary data.</text>
</comment>
<accession>A0ABD5PDF8</accession>
<dbReference type="PANTHER" id="PTHR23416">
    <property type="entry name" value="SIALIC ACID SYNTHASE-RELATED"/>
    <property type="match status" value="1"/>
</dbReference>
<dbReference type="Gene3D" id="2.160.10.10">
    <property type="entry name" value="Hexapeptide repeat proteins"/>
    <property type="match status" value="1"/>
</dbReference>
<dbReference type="Pfam" id="PF14602">
    <property type="entry name" value="Hexapep_2"/>
    <property type="match status" value="1"/>
</dbReference>
<comment type="similarity">
    <text evidence="1">Belongs to the transferase hexapeptide repeat family.</text>
</comment>
<name>A0ABD5PDF8_9EURY</name>
<dbReference type="RefSeq" id="WP_267623441.1">
    <property type="nucleotide sequence ID" value="NZ_JAODIW010000008.1"/>
</dbReference>
<dbReference type="EMBL" id="JBHSDS010000006">
    <property type="protein sequence ID" value="MFC4358743.1"/>
    <property type="molecule type" value="Genomic_DNA"/>
</dbReference>
<dbReference type="SUPFAM" id="SSF51161">
    <property type="entry name" value="Trimeric LpxA-like enzymes"/>
    <property type="match status" value="1"/>
</dbReference>
<evidence type="ECO:0000256" key="1">
    <source>
        <dbReference type="ARBA" id="ARBA00007274"/>
    </source>
</evidence>
<dbReference type="AlphaFoldDB" id="A0ABD5PDF8"/>